<evidence type="ECO:0000313" key="2">
    <source>
        <dbReference type="Proteomes" id="UP001056120"/>
    </source>
</evidence>
<sequence length="212" mass="24446">MDLEILVFEVIRSPLSGHFVQDLRRIWRLDGMEGMEGRKEGRTDHLLKQGYEVVMEGTKCRIKEILLSDKQNGKEELEEEEAKVEEDSDVEKETEYLQQYFEQLDISSNKEAPHTKRNEYKIEIPSKVSSIDECLSFLDLLPIKRKHNEESKDLVAVMEKDTSRIQVKDEARMMNAGIPHDDVKIYAGKNVAEIKDQVTKTDDVGATSNMNN</sequence>
<accession>A0ACB9HXB1</accession>
<protein>
    <submittedName>
        <fullName evidence="1">Uncharacterized protein</fullName>
    </submittedName>
</protein>
<organism evidence="1 2">
    <name type="scientific">Smallanthus sonchifolius</name>
    <dbReference type="NCBI Taxonomy" id="185202"/>
    <lineage>
        <taxon>Eukaryota</taxon>
        <taxon>Viridiplantae</taxon>
        <taxon>Streptophyta</taxon>
        <taxon>Embryophyta</taxon>
        <taxon>Tracheophyta</taxon>
        <taxon>Spermatophyta</taxon>
        <taxon>Magnoliopsida</taxon>
        <taxon>eudicotyledons</taxon>
        <taxon>Gunneridae</taxon>
        <taxon>Pentapetalae</taxon>
        <taxon>asterids</taxon>
        <taxon>campanulids</taxon>
        <taxon>Asterales</taxon>
        <taxon>Asteraceae</taxon>
        <taxon>Asteroideae</taxon>
        <taxon>Heliantheae alliance</taxon>
        <taxon>Millerieae</taxon>
        <taxon>Smallanthus</taxon>
    </lineage>
</organism>
<comment type="caution">
    <text evidence="1">The sequence shown here is derived from an EMBL/GenBank/DDBJ whole genome shotgun (WGS) entry which is preliminary data.</text>
</comment>
<reference evidence="1 2" key="2">
    <citation type="journal article" date="2022" name="Mol. Ecol. Resour.">
        <title>The genomes of chicory, endive, great burdock and yacon provide insights into Asteraceae paleo-polyploidization history and plant inulin production.</title>
        <authorList>
            <person name="Fan W."/>
            <person name="Wang S."/>
            <person name="Wang H."/>
            <person name="Wang A."/>
            <person name="Jiang F."/>
            <person name="Liu H."/>
            <person name="Zhao H."/>
            <person name="Xu D."/>
            <person name="Zhang Y."/>
        </authorList>
    </citation>
    <scope>NUCLEOTIDE SEQUENCE [LARGE SCALE GENOMIC DNA]</scope>
    <source>
        <strain evidence="2">cv. Yunnan</strain>
        <tissue evidence="1">Leaves</tissue>
    </source>
</reference>
<keyword evidence="2" id="KW-1185">Reference proteome</keyword>
<reference evidence="2" key="1">
    <citation type="journal article" date="2022" name="Mol. Ecol. Resour.">
        <title>The genomes of chicory, endive, great burdock and yacon provide insights into Asteraceae palaeo-polyploidization history and plant inulin production.</title>
        <authorList>
            <person name="Fan W."/>
            <person name="Wang S."/>
            <person name="Wang H."/>
            <person name="Wang A."/>
            <person name="Jiang F."/>
            <person name="Liu H."/>
            <person name="Zhao H."/>
            <person name="Xu D."/>
            <person name="Zhang Y."/>
        </authorList>
    </citation>
    <scope>NUCLEOTIDE SEQUENCE [LARGE SCALE GENOMIC DNA]</scope>
    <source>
        <strain evidence="2">cv. Yunnan</strain>
    </source>
</reference>
<proteinExistence type="predicted"/>
<evidence type="ECO:0000313" key="1">
    <source>
        <dbReference type="EMBL" id="KAI3799856.1"/>
    </source>
</evidence>
<dbReference type="Proteomes" id="UP001056120">
    <property type="component" value="Linkage Group LG11"/>
</dbReference>
<dbReference type="EMBL" id="CM042028">
    <property type="protein sequence ID" value="KAI3799856.1"/>
    <property type="molecule type" value="Genomic_DNA"/>
</dbReference>
<name>A0ACB9HXB1_9ASTR</name>
<gene>
    <name evidence="1" type="ORF">L1987_35161</name>
</gene>